<dbReference type="Gene3D" id="3.40.10.10">
    <property type="entry name" value="DNA Methylphosphotriester Repair Domain"/>
    <property type="match status" value="1"/>
</dbReference>
<proteinExistence type="predicted"/>
<organism evidence="4 5">
    <name type="scientific">Candidatus Kaiserbacteria bacterium CG10_big_fil_rev_8_21_14_0_10_44_10</name>
    <dbReference type="NCBI Taxonomy" id="1974606"/>
    <lineage>
        <taxon>Bacteria</taxon>
        <taxon>Candidatus Kaiseribacteriota</taxon>
    </lineage>
</organism>
<dbReference type="SUPFAM" id="SSF57884">
    <property type="entry name" value="Ada DNA repair protein, N-terminal domain (N-Ada 10)"/>
    <property type="match status" value="1"/>
</dbReference>
<reference evidence="5" key="1">
    <citation type="submission" date="2017-09" db="EMBL/GenBank/DDBJ databases">
        <title>Depth-based differentiation of microbial function through sediment-hosted aquifers and enrichment of novel symbionts in the deep terrestrial subsurface.</title>
        <authorList>
            <person name="Probst A.J."/>
            <person name="Ladd B."/>
            <person name="Jarett J.K."/>
            <person name="Geller-Mcgrath D.E."/>
            <person name="Sieber C.M.K."/>
            <person name="Emerson J.B."/>
            <person name="Anantharaman K."/>
            <person name="Thomas B.C."/>
            <person name="Malmstrom R."/>
            <person name="Stieglmeier M."/>
            <person name="Klingl A."/>
            <person name="Woyke T."/>
            <person name="Ryan C.M."/>
            <person name="Banfield J.F."/>
        </authorList>
    </citation>
    <scope>NUCLEOTIDE SEQUENCE [LARGE SCALE GENOMIC DNA]</scope>
</reference>
<dbReference type="Pfam" id="PF02805">
    <property type="entry name" value="Ada_Zn_binding"/>
    <property type="match status" value="1"/>
</dbReference>
<dbReference type="GO" id="GO:0008270">
    <property type="term" value="F:zinc ion binding"/>
    <property type="evidence" value="ECO:0007669"/>
    <property type="project" value="InterPro"/>
</dbReference>
<evidence type="ECO:0000313" key="5">
    <source>
        <dbReference type="Proteomes" id="UP000229612"/>
    </source>
</evidence>
<dbReference type="Proteomes" id="UP000229612">
    <property type="component" value="Unassembled WGS sequence"/>
</dbReference>
<name>A0A2H0UI38_9BACT</name>
<dbReference type="GO" id="GO:0006355">
    <property type="term" value="P:regulation of DNA-templated transcription"/>
    <property type="evidence" value="ECO:0007669"/>
    <property type="project" value="InterPro"/>
</dbReference>
<comment type="caution">
    <text evidence="4">The sequence shown here is derived from an EMBL/GenBank/DDBJ whole genome shotgun (WGS) entry which is preliminary data.</text>
</comment>
<dbReference type="EMBL" id="PFBG01000012">
    <property type="protein sequence ID" value="PIR86040.1"/>
    <property type="molecule type" value="Genomic_DNA"/>
</dbReference>
<dbReference type="InterPro" id="IPR035451">
    <property type="entry name" value="Ada-like_dom_sf"/>
</dbReference>
<sequence>MTAILQEIREKIKVYLADPQAFSAILLILVALTAFGLGRQSVSEVAQEATARTALEGNSGTERANSEEITSTRSMSSTFYVASKNGEVYHLPHCSGAKRISEANKIIFKTKEEAEAAGLRPAANCKGI</sequence>
<gene>
    <name evidence="4" type="ORF">COU14_00920</name>
</gene>
<keyword evidence="2" id="KW-0812">Transmembrane</keyword>
<dbReference type="GO" id="GO:0003677">
    <property type="term" value="F:DNA binding"/>
    <property type="evidence" value="ECO:0007669"/>
    <property type="project" value="InterPro"/>
</dbReference>
<feature type="transmembrane region" description="Helical" evidence="2">
    <location>
        <begin position="21"/>
        <end position="38"/>
    </location>
</feature>
<dbReference type="AlphaFoldDB" id="A0A2H0UI38"/>
<keyword evidence="2" id="KW-0472">Membrane</keyword>
<feature type="domain" description="Ada DNA repair metal-binding" evidence="3">
    <location>
        <begin position="73"/>
        <end position="126"/>
    </location>
</feature>
<dbReference type="GO" id="GO:0006281">
    <property type="term" value="P:DNA repair"/>
    <property type="evidence" value="ECO:0007669"/>
    <property type="project" value="InterPro"/>
</dbReference>
<evidence type="ECO:0000256" key="1">
    <source>
        <dbReference type="ARBA" id="ARBA00023159"/>
    </source>
</evidence>
<evidence type="ECO:0000313" key="4">
    <source>
        <dbReference type="EMBL" id="PIR86040.1"/>
    </source>
</evidence>
<keyword evidence="1" id="KW-0010">Activator</keyword>
<protein>
    <recommendedName>
        <fullName evidence="3">Ada DNA repair metal-binding domain-containing protein</fullName>
    </recommendedName>
</protein>
<keyword evidence="2" id="KW-1133">Transmembrane helix</keyword>
<dbReference type="InterPro" id="IPR004026">
    <property type="entry name" value="Ada_DNA_repair_Zn-bd"/>
</dbReference>
<accession>A0A2H0UI38</accession>
<evidence type="ECO:0000259" key="3">
    <source>
        <dbReference type="Pfam" id="PF02805"/>
    </source>
</evidence>
<dbReference type="GO" id="GO:0008168">
    <property type="term" value="F:methyltransferase activity"/>
    <property type="evidence" value="ECO:0007669"/>
    <property type="project" value="InterPro"/>
</dbReference>
<evidence type="ECO:0000256" key="2">
    <source>
        <dbReference type="SAM" id="Phobius"/>
    </source>
</evidence>